<keyword evidence="3 9" id="KW-0812">Transmembrane</keyword>
<feature type="transmembrane region" description="Helical" evidence="10">
    <location>
        <begin position="40"/>
        <end position="61"/>
    </location>
</feature>
<dbReference type="GO" id="GO:0006955">
    <property type="term" value="P:immune response"/>
    <property type="evidence" value="ECO:0007669"/>
    <property type="project" value="TreeGrafter"/>
</dbReference>
<keyword evidence="6 10" id="KW-0472">Membrane</keyword>
<evidence type="ECO:0000313" key="12">
    <source>
        <dbReference type="Proteomes" id="UP000694890"/>
    </source>
</evidence>
<dbReference type="PROSITE" id="PS50262">
    <property type="entry name" value="G_PROTEIN_RECEP_F1_2"/>
    <property type="match status" value="1"/>
</dbReference>
<evidence type="ECO:0000256" key="6">
    <source>
        <dbReference type="ARBA" id="ARBA00023136"/>
    </source>
</evidence>
<feature type="transmembrane region" description="Helical" evidence="10">
    <location>
        <begin position="146"/>
        <end position="166"/>
    </location>
</feature>
<proteinExistence type="inferred from homology"/>
<dbReference type="Pfam" id="PF00001">
    <property type="entry name" value="7tm_1"/>
    <property type="match status" value="1"/>
</dbReference>
<evidence type="ECO:0000256" key="7">
    <source>
        <dbReference type="ARBA" id="ARBA00023170"/>
    </source>
</evidence>
<comment type="subcellular location">
    <subcellularLocation>
        <location evidence="1">Cell membrane</location>
        <topology evidence="1">Multi-pass membrane protein</topology>
    </subcellularLocation>
</comment>
<evidence type="ECO:0000256" key="1">
    <source>
        <dbReference type="ARBA" id="ARBA00004651"/>
    </source>
</evidence>
<dbReference type="PANTHER" id="PTHR10489:SF944">
    <property type="entry name" value="C-C CHEMOKINE RECEPTOR TYPE 8-LIKE"/>
    <property type="match status" value="1"/>
</dbReference>
<reference evidence="13" key="1">
    <citation type="submission" date="2025-08" db="UniProtKB">
        <authorList>
            <consortium name="RefSeq"/>
        </authorList>
    </citation>
    <scope>IDENTIFICATION</scope>
    <source>
        <tissue evidence="13">Brain</tissue>
    </source>
</reference>
<evidence type="ECO:0000256" key="9">
    <source>
        <dbReference type="RuleBase" id="RU000688"/>
    </source>
</evidence>
<evidence type="ECO:0000256" key="8">
    <source>
        <dbReference type="ARBA" id="ARBA00023224"/>
    </source>
</evidence>
<gene>
    <name evidence="13" type="primary">si:cabz01093077.1</name>
</gene>
<dbReference type="GO" id="GO:0060326">
    <property type="term" value="P:cell chemotaxis"/>
    <property type="evidence" value="ECO:0007669"/>
    <property type="project" value="TreeGrafter"/>
</dbReference>
<dbReference type="GO" id="GO:0007204">
    <property type="term" value="P:positive regulation of cytosolic calcium ion concentration"/>
    <property type="evidence" value="ECO:0007669"/>
    <property type="project" value="TreeGrafter"/>
</dbReference>
<dbReference type="PRINTS" id="PR00237">
    <property type="entry name" value="GPCRRHODOPSN"/>
</dbReference>
<feature type="transmembrane region" description="Helical" evidence="10">
    <location>
        <begin position="73"/>
        <end position="92"/>
    </location>
</feature>
<feature type="transmembrane region" description="Helical" evidence="10">
    <location>
        <begin position="112"/>
        <end position="134"/>
    </location>
</feature>
<keyword evidence="2" id="KW-1003">Cell membrane</keyword>
<keyword evidence="4 10" id="KW-1133">Transmembrane helix</keyword>
<feature type="domain" description="G-protein coupled receptors family 1 profile" evidence="11">
    <location>
        <begin position="52"/>
        <end position="297"/>
    </location>
</feature>
<dbReference type="InterPro" id="IPR000355">
    <property type="entry name" value="Chemokine_rcpt"/>
</dbReference>
<evidence type="ECO:0000256" key="10">
    <source>
        <dbReference type="SAM" id="Phobius"/>
    </source>
</evidence>
<dbReference type="AlphaFoldDB" id="A0AAJ7PQA5"/>
<dbReference type="InterPro" id="IPR050119">
    <property type="entry name" value="CCR1-9-like"/>
</dbReference>
<evidence type="ECO:0000256" key="3">
    <source>
        <dbReference type="ARBA" id="ARBA00022692"/>
    </source>
</evidence>
<dbReference type="GO" id="GO:0019957">
    <property type="term" value="F:C-C chemokine binding"/>
    <property type="evidence" value="ECO:0007669"/>
    <property type="project" value="TreeGrafter"/>
</dbReference>
<comment type="similarity">
    <text evidence="9">Belongs to the G-protein coupled receptor 1 family.</text>
</comment>
<dbReference type="Gene3D" id="1.20.1070.10">
    <property type="entry name" value="Rhodopsin 7-helix transmembrane proteins"/>
    <property type="match status" value="1"/>
</dbReference>
<keyword evidence="5 9" id="KW-0297">G-protein coupled receptor</keyword>
<dbReference type="PANTHER" id="PTHR10489">
    <property type="entry name" value="CELL ADHESION MOLECULE"/>
    <property type="match status" value="1"/>
</dbReference>
<evidence type="ECO:0000256" key="4">
    <source>
        <dbReference type="ARBA" id="ARBA00022989"/>
    </source>
</evidence>
<dbReference type="GeneID" id="108885791"/>
<name>A0AAJ7PQA5_LATCA</name>
<dbReference type="RefSeq" id="XP_018535799.1">
    <property type="nucleotide sequence ID" value="XM_018680283.2"/>
</dbReference>
<dbReference type="Proteomes" id="UP000694890">
    <property type="component" value="Linkage group LG15"/>
</dbReference>
<dbReference type="FunFam" id="1.20.1070.10:FF:000026">
    <property type="entry name" value="C-C chemokine receptor type 5"/>
    <property type="match status" value="1"/>
</dbReference>
<dbReference type="GO" id="GO:0019722">
    <property type="term" value="P:calcium-mediated signaling"/>
    <property type="evidence" value="ECO:0007669"/>
    <property type="project" value="TreeGrafter"/>
</dbReference>
<evidence type="ECO:0000256" key="5">
    <source>
        <dbReference type="ARBA" id="ARBA00023040"/>
    </source>
</evidence>
<evidence type="ECO:0000313" key="13">
    <source>
        <dbReference type="RefSeq" id="XP_018535799.1"/>
    </source>
</evidence>
<feature type="transmembrane region" description="Helical" evidence="10">
    <location>
        <begin position="202"/>
        <end position="222"/>
    </location>
</feature>
<feature type="transmembrane region" description="Helical" evidence="10">
    <location>
        <begin position="234"/>
        <end position="257"/>
    </location>
</feature>
<dbReference type="InterPro" id="IPR017452">
    <property type="entry name" value="GPCR_Rhodpsn_7TM"/>
</dbReference>
<accession>A0AAJ7PQA5</accession>
<keyword evidence="7 9" id="KW-0675">Receptor</keyword>
<dbReference type="GO" id="GO:0009897">
    <property type="term" value="C:external side of plasma membrane"/>
    <property type="evidence" value="ECO:0007669"/>
    <property type="project" value="TreeGrafter"/>
</dbReference>
<dbReference type="PROSITE" id="PS00237">
    <property type="entry name" value="G_PROTEIN_RECEP_F1_1"/>
    <property type="match status" value="1"/>
</dbReference>
<protein>
    <submittedName>
        <fullName evidence="13">C-C chemokine receptor type 2 isoform X2</fullName>
    </submittedName>
</protein>
<sequence>MNRMNTSDNMSLEYWEYDYNTSCEEDTSSGLSDASMVLLVFYYMLFGLGLLGNITVLWVLLRHIKLKTMTDVCLLQLVMSDLILATSLPLWAHNFQNLASCKLMTGVYQLGFYSGTLFVTLMSVDRYLAIVHAVAAMRARTLRYGITASVIIWVVAVIMATPQVIFASLEMEEDDKFMCHPHYPDDSQQLWKMLRNFSENTVGLFVCLPIMIFCYVKILVVLSKSRNSKKDKAVKLIFTIVCVFVVCWVPYNVIVFLQTLQLFTILDNCVASKTINSAMSFAEIIALSHCCLNPVIYAFVGEKFRKTLSKVLTKYFCWSSQGRVYLSYRDTTDRDTSNTPVKSDY</sequence>
<dbReference type="SUPFAM" id="SSF81321">
    <property type="entry name" value="Family A G protein-coupled receptor-like"/>
    <property type="match status" value="1"/>
</dbReference>
<dbReference type="CDD" id="cd14984">
    <property type="entry name" value="7tmA_Chemokine_R"/>
    <property type="match status" value="1"/>
</dbReference>
<dbReference type="InterPro" id="IPR000276">
    <property type="entry name" value="GPCR_Rhodpsn"/>
</dbReference>
<evidence type="ECO:0000259" key="11">
    <source>
        <dbReference type="PROSITE" id="PS50262"/>
    </source>
</evidence>
<dbReference type="GO" id="GO:0016493">
    <property type="term" value="F:C-C chemokine receptor activity"/>
    <property type="evidence" value="ECO:0007669"/>
    <property type="project" value="TreeGrafter"/>
</dbReference>
<feature type="transmembrane region" description="Helical" evidence="10">
    <location>
        <begin position="277"/>
        <end position="300"/>
    </location>
</feature>
<organism evidence="12 13">
    <name type="scientific">Lates calcarifer</name>
    <name type="common">Barramundi</name>
    <name type="synonym">Holocentrus calcarifer</name>
    <dbReference type="NCBI Taxonomy" id="8187"/>
    <lineage>
        <taxon>Eukaryota</taxon>
        <taxon>Metazoa</taxon>
        <taxon>Chordata</taxon>
        <taxon>Craniata</taxon>
        <taxon>Vertebrata</taxon>
        <taxon>Euteleostomi</taxon>
        <taxon>Actinopterygii</taxon>
        <taxon>Neopterygii</taxon>
        <taxon>Teleostei</taxon>
        <taxon>Neoteleostei</taxon>
        <taxon>Acanthomorphata</taxon>
        <taxon>Carangaria</taxon>
        <taxon>Carangaria incertae sedis</taxon>
        <taxon>Centropomidae</taxon>
        <taxon>Lates</taxon>
    </lineage>
</organism>
<evidence type="ECO:0000256" key="2">
    <source>
        <dbReference type="ARBA" id="ARBA00022475"/>
    </source>
</evidence>
<dbReference type="PRINTS" id="PR00657">
    <property type="entry name" value="CCCHEMOKINER"/>
</dbReference>
<keyword evidence="8 9" id="KW-0807">Transducer</keyword>